<feature type="compositionally biased region" description="Acidic residues" evidence="2">
    <location>
        <begin position="147"/>
        <end position="162"/>
    </location>
</feature>
<dbReference type="EMBL" id="LXTC01000005">
    <property type="protein sequence ID" value="OBA19857.1"/>
    <property type="molecule type" value="Genomic_DNA"/>
</dbReference>
<feature type="compositionally biased region" description="Basic and acidic residues" evidence="2">
    <location>
        <begin position="163"/>
        <end position="174"/>
    </location>
</feature>
<protein>
    <submittedName>
        <fullName evidence="3">Uncharacterized protein</fullName>
    </submittedName>
</protein>
<comment type="caution">
    <text evidence="3">The sequence shown here is derived from an EMBL/GenBank/DDBJ whole genome shotgun (WGS) entry which is preliminary data.</text>
</comment>
<name>A0A1A0H7I7_9ASCO</name>
<organism evidence="3 4">
    <name type="scientific">Metschnikowia bicuspidata var. bicuspidata NRRL YB-4993</name>
    <dbReference type="NCBI Taxonomy" id="869754"/>
    <lineage>
        <taxon>Eukaryota</taxon>
        <taxon>Fungi</taxon>
        <taxon>Dikarya</taxon>
        <taxon>Ascomycota</taxon>
        <taxon>Saccharomycotina</taxon>
        <taxon>Pichiomycetes</taxon>
        <taxon>Metschnikowiaceae</taxon>
        <taxon>Metschnikowia</taxon>
    </lineage>
</organism>
<feature type="region of interest" description="Disordered" evidence="2">
    <location>
        <begin position="715"/>
        <end position="734"/>
    </location>
</feature>
<dbReference type="GeneID" id="30027252"/>
<proteinExistence type="predicted"/>
<feature type="compositionally biased region" description="Basic residues" evidence="2">
    <location>
        <begin position="722"/>
        <end position="734"/>
    </location>
</feature>
<feature type="region of interest" description="Disordered" evidence="2">
    <location>
        <begin position="544"/>
        <end position="566"/>
    </location>
</feature>
<dbReference type="RefSeq" id="XP_018710382.1">
    <property type="nucleotide sequence ID" value="XM_018854276.1"/>
</dbReference>
<feature type="coiled-coil region" evidence="1">
    <location>
        <begin position="316"/>
        <end position="479"/>
    </location>
</feature>
<evidence type="ECO:0000313" key="3">
    <source>
        <dbReference type="EMBL" id="OBA19857.1"/>
    </source>
</evidence>
<feature type="compositionally biased region" description="Basic and acidic residues" evidence="2">
    <location>
        <begin position="553"/>
        <end position="563"/>
    </location>
</feature>
<sequence>MFRKIFHSTTVGKPGETPKACLVSESSVSEESEIITPGEIPNPERRFFLRRPLRLKPASRENQLSYFRTLDPFDIKLNLKRSNSFSFKSKLDNSVQTTLGLPRSKSVHFADNLTTYHEFKPHFGKDIDEMESAFEEFRKRKQNEPAAESESEESEDSEDEESLETKERDSDELKTQNVAKTYAVKDNTVNFKTSVGDQKISQKTNVADVNTKFKDGIDIAGKYLQSVFEDSTAERQLGKAQSTFGGFDNSDSTDVDLVSEKGRKDGYLYEIYEQLCGLRDIKAKEEAACDPQQLKSEIRCGVADIGDSLSGCRDQLEQSNSEVRKLRYILQQTTQELEVRTILANQTKTLSKTLKQSQESVQDKMDQIKSLTAKIEEIEKDKAIEATIYVSNTKLKAEIEEQLRESRIQVSNLQEELKNVQSLQTTDESSEKEKSELEEQLRQAKKAALDLQAFQEAEKAVLHEEYTREQSRVKALEQEVKENLLVIQEKDAALKTQKAIKDQQLNEASLMINEVGLRYEEKKSQVVKILENLECLRFSQTNNQRLSSSHSGTQERKSSHIEPKFPSPNLELDLESDIITNIQKGIANLMTKHLESSKHLEEVTTSNKIAVEGLTTLIKGSFDILAPILHRDCTEQFQNLYDEFSQNEVLSQQRKCLVTVLSNFVLNSQRELLLQHSKNEQMLETEIKDRLKYQQQVLDSFTKIATKILDRGPRVSGIRGHSSPKKFKSLSRNS</sequence>
<dbReference type="OrthoDB" id="4087170at2759"/>
<feature type="region of interest" description="Disordered" evidence="2">
    <location>
        <begin position="136"/>
        <end position="179"/>
    </location>
</feature>
<gene>
    <name evidence="3" type="ORF">METBIDRAFT_12893</name>
</gene>
<dbReference type="AlphaFoldDB" id="A0A1A0H7I7"/>
<dbReference type="Proteomes" id="UP000092555">
    <property type="component" value="Unassembled WGS sequence"/>
</dbReference>
<evidence type="ECO:0000256" key="1">
    <source>
        <dbReference type="SAM" id="Coils"/>
    </source>
</evidence>
<keyword evidence="1" id="KW-0175">Coiled coil</keyword>
<evidence type="ECO:0000256" key="2">
    <source>
        <dbReference type="SAM" id="MobiDB-lite"/>
    </source>
</evidence>
<reference evidence="3 4" key="1">
    <citation type="submission" date="2016-05" db="EMBL/GenBank/DDBJ databases">
        <title>Comparative genomics of biotechnologically important yeasts.</title>
        <authorList>
            <consortium name="DOE Joint Genome Institute"/>
            <person name="Riley R."/>
            <person name="Haridas S."/>
            <person name="Wolfe K.H."/>
            <person name="Lopes M.R."/>
            <person name="Hittinger C.T."/>
            <person name="Goker M."/>
            <person name="Salamov A."/>
            <person name="Wisecaver J."/>
            <person name="Long T.M."/>
            <person name="Aerts A.L."/>
            <person name="Barry K."/>
            <person name="Choi C."/>
            <person name="Clum A."/>
            <person name="Coughlan A.Y."/>
            <person name="Deshpande S."/>
            <person name="Douglass A.P."/>
            <person name="Hanson S.J."/>
            <person name="Klenk H.-P."/>
            <person name="LaButti K."/>
            <person name="Lapidus A."/>
            <person name="Lindquist E."/>
            <person name="Lipzen A."/>
            <person name="Meier-kolthoff J.P."/>
            <person name="Ohm R.A."/>
            <person name="Otillar R.P."/>
            <person name="Pangilinan J."/>
            <person name="Peng Y."/>
            <person name="Rokas A."/>
            <person name="Rosa C.A."/>
            <person name="Scheuner C."/>
            <person name="Sibirny A.A."/>
            <person name="Slot J.C."/>
            <person name="Stielow J.B."/>
            <person name="Sun H."/>
            <person name="Kurtzman C.P."/>
            <person name="Blackwell M."/>
            <person name="Grigoriev I.V."/>
            <person name="Jeffries T.W."/>
        </authorList>
    </citation>
    <scope>NUCLEOTIDE SEQUENCE [LARGE SCALE GENOMIC DNA]</scope>
    <source>
        <strain evidence="3 4">NRRL YB-4993</strain>
    </source>
</reference>
<evidence type="ECO:0000313" key="4">
    <source>
        <dbReference type="Proteomes" id="UP000092555"/>
    </source>
</evidence>
<keyword evidence="4" id="KW-1185">Reference proteome</keyword>
<dbReference type="STRING" id="869754.A0A1A0H7I7"/>
<accession>A0A1A0H7I7</accession>